<dbReference type="PIRSF" id="PIRSF018472">
    <property type="entry name" value="MreD_proteobac"/>
    <property type="match status" value="1"/>
</dbReference>
<gene>
    <name evidence="10" type="ORF">ThimaDRAFT_3991</name>
</gene>
<comment type="function">
    <text evidence="8">Involved in formation of the rod shape of the cell. May also contribute to regulation of formation of penicillin-binding proteins.</text>
</comment>
<keyword evidence="7 8" id="KW-0472">Membrane</keyword>
<dbReference type="Proteomes" id="UP000005459">
    <property type="component" value="Unassembled WGS sequence"/>
</dbReference>
<accession>F9UGD8</accession>
<evidence type="ECO:0000256" key="5">
    <source>
        <dbReference type="ARBA" id="ARBA00022960"/>
    </source>
</evidence>
<reference evidence="10 11" key="1">
    <citation type="submission" date="2011-06" db="EMBL/GenBank/DDBJ databases">
        <title>The draft genome of Thiocapsa marina 5811.</title>
        <authorList>
            <consortium name="US DOE Joint Genome Institute (JGI-PGF)"/>
            <person name="Lucas S."/>
            <person name="Han J."/>
            <person name="Cheng J.-F."/>
            <person name="Goodwin L."/>
            <person name="Pitluck S."/>
            <person name="Peters L."/>
            <person name="Land M.L."/>
            <person name="Hauser L."/>
            <person name="Vogl K."/>
            <person name="Liu Z."/>
            <person name="Imhoff J."/>
            <person name="Thiel V."/>
            <person name="Frigaard N.-U."/>
            <person name="Bryant D."/>
            <person name="Woyke T.J."/>
        </authorList>
    </citation>
    <scope>NUCLEOTIDE SEQUENCE [LARGE SCALE GENOMIC DNA]</scope>
    <source>
        <strain evidence="10 11">5811</strain>
    </source>
</reference>
<feature type="transmembrane region" description="Helical" evidence="9">
    <location>
        <begin position="100"/>
        <end position="120"/>
    </location>
</feature>
<keyword evidence="11" id="KW-1185">Reference proteome</keyword>
<evidence type="ECO:0000256" key="2">
    <source>
        <dbReference type="ARBA" id="ARBA00007776"/>
    </source>
</evidence>
<keyword evidence="8" id="KW-0997">Cell inner membrane</keyword>
<dbReference type="EMBL" id="AFWV01000015">
    <property type="protein sequence ID" value="EGV16621.1"/>
    <property type="molecule type" value="Genomic_DNA"/>
</dbReference>
<dbReference type="PANTHER" id="PTHR37484:SF1">
    <property type="entry name" value="ROD SHAPE-DETERMINING PROTEIN MRED"/>
    <property type="match status" value="1"/>
</dbReference>
<evidence type="ECO:0000256" key="3">
    <source>
        <dbReference type="ARBA" id="ARBA00022475"/>
    </source>
</evidence>
<evidence type="ECO:0000313" key="11">
    <source>
        <dbReference type="Proteomes" id="UP000005459"/>
    </source>
</evidence>
<keyword evidence="5 8" id="KW-0133">Cell shape</keyword>
<dbReference type="GO" id="GO:0008360">
    <property type="term" value="P:regulation of cell shape"/>
    <property type="evidence" value="ECO:0007669"/>
    <property type="project" value="UniProtKB-UniRule"/>
</dbReference>
<organism evidence="10 11">
    <name type="scientific">Thiocapsa marina 5811</name>
    <dbReference type="NCBI Taxonomy" id="768671"/>
    <lineage>
        <taxon>Bacteria</taxon>
        <taxon>Pseudomonadati</taxon>
        <taxon>Pseudomonadota</taxon>
        <taxon>Gammaproteobacteria</taxon>
        <taxon>Chromatiales</taxon>
        <taxon>Chromatiaceae</taxon>
        <taxon>Thiocapsa</taxon>
    </lineage>
</organism>
<dbReference type="OrthoDB" id="6647425at2"/>
<keyword evidence="3 8" id="KW-1003">Cell membrane</keyword>
<evidence type="ECO:0000256" key="4">
    <source>
        <dbReference type="ARBA" id="ARBA00022692"/>
    </source>
</evidence>
<dbReference type="NCBIfam" id="TIGR03426">
    <property type="entry name" value="shape_MreD"/>
    <property type="match status" value="1"/>
</dbReference>
<dbReference type="STRING" id="768671.ThimaDRAFT_3991"/>
<evidence type="ECO:0000256" key="8">
    <source>
        <dbReference type="PIRNR" id="PIRNR018472"/>
    </source>
</evidence>
<keyword evidence="4 9" id="KW-0812">Transmembrane</keyword>
<protein>
    <recommendedName>
        <fullName evidence="8">Rod shape-determining protein MreD</fullName>
    </recommendedName>
</protein>
<proteinExistence type="inferred from homology"/>
<dbReference type="GO" id="GO:0005886">
    <property type="term" value="C:plasma membrane"/>
    <property type="evidence" value="ECO:0007669"/>
    <property type="project" value="UniProtKB-SubCell"/>
</dbReference>
<dbReference type="PANTHER" id="PTHR37484">
    <property type="entry name" value="ROD SHAPE-DETERMINING PROTEIN MRED"/>
    <property type="match status" value="1"/>
</dbReference>
<evidence type="ECO:0000256" key="7">
    <source>
        <dbReference type="ARBA" id="ARBA00023136"/>
    </source>
</evidence>
<feature type="transmembrane region" description="Helical" evidence="9">
    <location>
        <begin position="132"/>
        <end position="152"/>
    </location>
</feature>
<dbReference type="InterPro" id="IPR007227">
    <property type="entry name" value="Cell_shape_determining_MreD"/>
</dbReference>
<comment type="subcellular location">
    <subcellularLocation>
        <location evidence="8">Cell inner membrane</location>
    </subcellularLocation>
    <subcellularLocation>
        <location evidence="1">Cell membrane</location>
        <topology evidence="1">Multi-pass membrane protein</topology>
    </subcellularLocation>
</comment>
<keyword evidence="6 9" id="KW-1133">Transmembrane helix</keyword>
<comment type="similarity">
    <text evidence="2 8">Belongs to the MreD family.</text>
</comment>
<evidence type="ECO:0000256" key="9">
    <source>
        <dbReference type="SAM" id="Phobius"/>
    </source>
</evidence>
<feature type="transmembrane region" description="Helical" evidence="9">
    <location>
        <begin position="57"/>
        <end position="88"/>
    </location>
</feature>
<name>F9UGD8_9GAMM</name>
<evidence type="ECO:0000313" key="10">
    <source>
        <dbReference type="EMBL" id="EGV16621.1"/>
    </source>
</evidence>
<dbReference type="Pfam" id="PF04093">
    <property type="entry name" value="MreD"/>
    <property type="match status" value="1"/>
</dbReference>
<sequence>MTDAAPRGGWLIFVSLLVALFLTVLPMPAATDAFRPQWVVLVALYWCLTVPERFGVFAAFAAGLAVDLVTGSLFGQHALGLSLIAYAAVELHQRIRLFPLWQQALFVWVLLLVERLLNLWVLAATGQPLPFLIYWVPTLLGLLLWPWLFVILNDLGRRAGLV</sequence>
<dbReference type="eggNOG" id="COG2891">
    <property type="taxonomic scope" value="Bacteria"/>
</dbReference>
<evidence type="ECO:0000256" key="6">
    <source>
        <dbReference type="ARBA" id="ARBA00022989"/>
    </source>
</evidence>
<dbReference type="InterPro" id="IPR026034">
    <property type="entry name" value="MreD_proteobac"/>
</dbReference>
<dbReference type="AlphaFoldDB" id="F9UGD8"/>
<dbReference type="RefSeq" id="WP_007194863.1">
    <property type="nucleotide sequence ID" value="NZ_AFWV01000015.1"/>
</dbReference>
<evidence type="ECO:0000256" key="1">
    <source>
        <dbReference type="ARBA" id="ARBA00004651"/>
    </source>
</evidence>